<evidence type="ECO:0000256" key="1">
    <source>
        <dbReference type="SAM" id="MobiDB-lite"/>
    </source>
</evidence>
<keyword evidence="4" id="KW-1185">Reference proteome</keyword>
<dbReference type="InterPro" id="IPR039110">
    <property type="entry name" value="KNL2-like"/>
</dbReference>
<dbReference type="Pfam" id="PF09133">
    <property type="entry name" value="SANTA"/>
    <property type="match status" value="1"/>
</dbReference>
<dbReference type="CDD" id="cd00167">
    <property type="entry name" value="SANT"/>
    <property type="match status" value="1"/>
</dbReference>
<dbReference type="EMBL" id="SRMA01025482">
    <property type="protein sequence ID" value="TRY94102.1"/>
    <property type="molecule type" value="Genomic_DNA"/>
</dbReference>
<dbReference type="PANTHER" id="PTHR16124:SF3">
    <property type="entry name" value="MIS18-BINDING PROTEIN 1"/>
    <property type="match status" value="1"/>
</dbReference>
<feature type="domain" description="Myb-like" evidence="2">
    <location>
        <begin position="643"/>
        <end position="697"/>
    </location>
</feature>
<accession>A0A553QVU7</accession>
<dbReference type="Gene3D" id="1.10.10.60">
    <property type="entry name" value="Homeodomain-like"/>
    <property type="match status" value="1"/>
</dbReference>
<reference evidence="3 4" key="1">
    <citation type="journal article" date="2019" name="Sci. Data">
        <title>Hybrid genome assembly and annotation of Danionella translucida.</title>
        <authorList>
            <person name="Kadobianskyi M."/>
            <person name="Schulze L."/>
            <person name="Schuelke M."/>
            <person name="Judkewitz B."/>
        </authorList>
    </citation>
    <scope>NUCLEOTIDE SEQUENCE [LARGE SCALE GENOMIC DNA]</scope>
    <source>
        <strain evidence="3 4">Bolton</strain>
    </source>
</reference>
<feature type="compositionally biased region" description="Basic and acidic residues" evidence="1">
    <location>
        <begin position="595"/>
        <end position="606"/>
    </location>
</feature>
<comment type="caution">
    <text evidence="3">The sequence shown here is derived from an EMBL/GenBank/DDBJ whole genome shotgun (WGS) entry which is preliminary data.</text>
</comment>
<dbReference type="OrthoDB" id="118550at2759"/>
<dbReference type="SUPFAM" id="SSF46689">
    <property type="entry name" value="Homeodomain-like"/>
    <property type="match status" value="1"/>
</dbReference>
<protein>
    <recommendedName>
        <fullName evidence="2">Myb-like domain-containing protein</fullName>
    </recommendedName>
</protein>
<dbReference type="AlphaFoldDB" id="A0A553QVU7"/>
<dbReference type="PANTHER" id="PTHR16124">
    <property type="entry name" value="MIS18-BINDING PROTEIN 1"/>
    <property type="match status" value="1"/>
</dbReference>
<dbReference type="STRING" id="623744.A0A553QVU7"/>
<dbReference type="Proteomes" id="UP000316079">
    <property type="component" value="Unassembled WGS sequence"/>
</dbReference>
<dbReference type="InterPro" id="IPR001005">
    <property type="entry name" value="SANT/Myb"/>
</dbReference>
<gene>
    <name evidence="3" type="ORF">DNTS_027329</name>
</gene>
<sequence>MEDRAVVKNHEKGSTTTCHPLQDFCMVSKTLKAGGMITPVKIKQKIASGLDRDVMVMNSTAQCSEENRPNITCELSSINATMQAVPHQKYDLMEKIEVETPAKIFARMKAKVLRQNSAGYGPPSENRELCGGGDGVISKPGIQSSKRSKANQETYILAVSPPLSDNEDLRSEEVELSNESLSISESGRQSEVLAKELHSFIEPFTLLEKMPMVLERRQKEIAEKKNDSVPRVMLKRISLDESFTQLQQKPIGCFNGLKDKRNKGGCFVFSKKNVSSEKDVENDLEIESGNSVAPKEYPITIPKSPQPIQNLLDDPLMQLSPCVSLPKKQWSVPRAKRLDAALDSDTPDEKGICLRNWILKLLNKDLVVDGIRTDSKIPWHSSSIVERVTCNKLKTSSGNTYVLVGKMAKTSDSPFPPWFLNKFHFGFPQTWKDDLDQFFSGFKGSETDQNNASVMKAPKTQKQRLSKKSKHVTVQNTASCFTPVNSVLQASEKVSRSGRVIKPPLDYWKGGRVVLDHDMNVTIHEDYSRCTSVLSLAMKPSSITTSNTREEQSDSSEELERETETSQRDSDALRLEDSLTFPSPKEVKKTILERLRKRKGSSEPKTNHQQVSSENTEDDKCGAKIAHSKSRKLQSKKDSNTEENELFAGKWTDEELQKLHEAVNSLPKHKDGYWAHVASVVGPHSAEDCHEQMINQTNIKTRKRASKKPAATAETDKKMVEITARAGTLKRKQQMRHFLEHMPKDDHDDVFASSPVHCKQIKIPVSAENVGEDLGMLQNPQTPTSWMFASAKTPKCLHINPGLQGSINKNNIDRYIVNIQKNKKRRNQGKKAVPMGMLSPAPVVKKTLKRCVAEDEDFVVWNMLSDKEAPSREDDSDEEDDYLMDY</sequence>
<proteinExistence type="predicted"/>
<organism evidence="3 4">
    <name type="scientific">Danionella cerebrum</name>
    <dbReference type="NCBI Taxonomy" id="2873325"/>
    <lineage>
        <taxon>Eukaryota</taxon>
        <taxon>Metazoa</taxon>
        <taxon>Chordata</taxon>
        <taxon>Craniata</taxon>
        <taxon>Vertebrata</taxon>
        <taxon>Euteleostomi</taxon>
        <taxon>Actinopterygii</taxon>
        <taxon>Neopterygii</taxon>
        <taxon>Teleostei</taxon>
        <taxon>Ostariophysi</taxon>
        <taxon>Cypriniformes</taxon>
        <taxon>Danionidae</taxon>
        <taxon>Danioninae</taxon>
        <taxon>Danionella</taxon>
    </lineage>
</organism>
<dbReference type="InterPro" id="IPR015216">
    <property type="entry name" value="SANTA"/>
</dbReference>
<feature type="compositionally biased region" description="Acidic residues" evidence="1">
    <location>
        <begin position="874"/>
        <end position="886"/>
    </location>
</feature>
<evidence type="ECO:0000259" key="2">
    <source>
        <dbReference type="PROSITE" id="PS50090"/>
    </source>
</evidence>
<dbReference type="SMART" id="SM00717">
    <property type="entry name" value="SANT"/>
    <property type="match status" value="1"/>
</dbReference>
<dbReference type="InterPro" id="IPR009057">
    <property type="entry name" value="Homeodomain-like_sf"/>
</dbReference>
<feature type="region of interest" description="Disordered" evidence="1">
    <location>
        <begin position="595"/>
        <end position="644"/>
    </location>
</feature>
<evidence type="ECO:0000313" key="4">
    <source>
        <dbReference type="Proteomes" id="UP000316079"/>
    </source>
</evidence>
<evidence type="ECO:0000313" key="3">
    <source>
        <dbReference type="EMBL" id="TRY94102.1"/>
    </source>
</evidence>
<name>A0A553QVU7_9TELE</name>
<feature type="region of interest" description="Disordered" evidence="1">
    <location>
        <begin position="865"/>
        <end position="886"/>
    </location>
</feature>
<dbReference type="GO" id="GO:0000775">
    <property type="term" value="C:chromosome, centromeric region"/>
    <property type="evidence" value="ECO:0007669"/>
    <property type="project" value="TreeGrafter"/>
</dbReference>
<dbReference type="PROSITE" id="PS50090">
    <property type="entry name" value="MYB_LIKE"/>
    <property type="match status" value="1"/>
</dbReference>
<feature type="compositionally biased region" description="Basic and acidic residues" evidence="1">
    <location>
        <begin position="562"/>
        <end position="577"/>
    </location>
</feature>
<feature type="region of interest" description="Disordered" evidence="1">
    <location>
        <begin position="541"/>
        <end position="580"/>
    </location>
</feature>